<feature type="repeat" description="WD" evidence="3">
    <location>
        <begin position="484"/>
        <end position="525"/>
    </location>
</feature>
<dbReference type="GO" id="GO:0006891">
    <property type="term" value="P:intra-Golgi vesicle-mediated transport"/>
    <property type="evidence" value="ECO:0007669"/>
    <property type="project" value="TreeGrafter"/>
</dbReference>
<comment type="caution">
    <text evidence="6">The sequence shown here is derived from an EMBL/GenBank/DDBJ whole genome shotgun (WGS) entry which is preliminary data.</text>
</comment>
<dbReference type="GO" id="GO:0006890">
    <property type="term" value="P:retrograde vesicle-mediated transport, Golgi to endoplasmic reticulum"/>
    <property type="evidence" value="ECO:0007669"/>
    <property type="project" value="TreeGrafter"/>
</dbReference>
<dbReference type="GO" id="GO:0006888">
    <property type="term" value="P:endoplasmic reticulum to Golgi vesicle-mediated transport"/>
    <property type="evidence" value="ECO:0007669"/>
    <property type="project" value="TreeGrafter"/>
</dbReference>
<dbReference type="PRINTS" id="PR00320">
    <property type="entry name" value="GPROTEINBRPT"/>
</dbReference>
<feature type="repeat" description="WD" evidence="3">
    <location>
        <begin position="358"/>
        <end position="399"/>
    </location>
</feature>
<evidence type="ECO:0000313" key="7">
    <source>
        <dbReference type="Proteomes" id="UP000667802"/>
    </source>
</evidence>
<dbReference type="GO" id="GO:0006886">
    <property type="term" value="P:intracellular protein transport"/>
    <property type="evidence" value="ECO:0007669"/>
    <property type="project" value="TreeGrafter"/>
</dbReference>
<evidence type="ECO:0000256" key="2">
    <source>
        <dbReference type="ARBA" id="ARBA00022737"/>
    </source>
</evidence>
<keyword evidence="6" id="KW-0418">Kinase</keyword>
<dbReference type="RefSeq" id="WP_208340837.1">
    <property type="nucleotide sequence ID" value="NZ_CAWQFN010000747.1"/>
</dbReference>
<dbReference type="EMBL" id="JAALHA020000029">
    <property type="protein sequence ID" value="MDR9899996.1"/>
    <property type="molecule type" value="Genomic_DNA"/>
</dbReference>
<accession>A0AAP5IE51</accession>
<dbReference type="InterPro" id="IPR000719">
    <property type="entry name" value="Prot_kinase_dom"/>
</dbReference>
<feature type="domain" description="Protein kinase" evidence="5">
    <location>
        <begin position="36"/>
        <end position="294"/>
    </location>
</feature>
<proteinExistence type="predicted"/>
<dbReference type="Proteomes" id="UP000667802">
    <property type="component" value="Unassembled WGS sequence"/>
</dbReference>
<dbReference type="PROSITE" id="PS50294">
    <property type="entry name" value="WD_REPEATS_REGION"/>
    <property type="match status" value="7"/>
</dbReference>
<dbReference type="Gene3D" id="2.130.10.10">
    <property type="entry name" value="YVTN repeat-like/Quinoprotein amine dehydrogenase"/>
    <property type="match status" value="3"/>
</dbReference>
<dbReference type="CDD" id="cd14014">
    <property type="entry name" value="STKc_PknB_like"/>
    <property type="match status" value="1"/>
</dbReference>
<dbReference type="InterPro" id="IPR018391">
    <property type="entry name" value="PQQ_b-propeller_rpt"/>
</dbReference>
<dbReference type="SUPFAM" id="SSF56112">
    <property type="entry name" value="Protein kinase-like (PK-like)"/>
    <property type="match status" value="1"/>
</dbReference>
<reference evidence="7" key="1">
    <citation type="journal article" date="2021" name="Science">
        <title>Hunting the eagle killer: A cyanobacterial neurotoxin causes vacuolar myelinopathy.</title>
        <authorList>
            <person name="Breinlinger S."/>
            <person name="Phillips T.J."/>
            <person name="Haram B.N."/>
            <person name="Mares J."/>
            <person name="Martinez Yerena J.A."/>
            <person name="Hrouzek P."/>
            <person name="Sobotka R."/>
            <person name="Henderson W.M."/>
            <person name="Schmieder P."/>
            <person name="Williams S.M."/>
            <person name="Lauderdale J.D."/>
            <person name="Wilde H.D."/>
            <person name="Gerrin W."/>
            <person name="Kust A."/>
            <person name="Washington J.W."/>
            <person name="Wagner C."/>
            <person name="Geier B."/>
            <person name="Liebeke M."/>
            <person name="Enke H."/>
            <person name="Niedermeyer T.H.J."/>
            <person name="Wilde S.B."/>
        </authorList>
    </citation>
    <scope>NUCLEOTIDE SEQUENCE [LARGE SCALE GENOMIC DNA]</scope>
    <source>
        <strain evidence="7">Thurmond2011</strain>
    </source>
</reference>
<dbReference type="Gene3D" id="1.10.510.10">
    <property type="entry name" value="Transferase(Phosphotransferase) domain 1"/>
    <property type="match status" value="1"/>
</dbReference>
<dbReference type="GO" id="GO:0005737">
    <property type="term" value="C:cytoplasm"/>
    <property type="evidence" value="ECO:0007669"/>
    <property type="project" value="GOC"/>
</dbReference>
<feature type="repeat" description="WD" evidence="3">
    <location>
        <begin position="400"/>
        <end position="441"/>
    </location>
</feature>
<dbReference type="AlphaFoldDB" id="A0AAP5IE51"/>
<evidence type="ECO:0000313" key="6">
    <source>
        <dbReference type="EMBL" id="MDR9899996.1"/>
    </source>
</evidence>
<gene>
    <name evidence="6" type="ORF">G7B40_036400</name>
</gene>
<dbReference type="PROSITE" id="PS00107">
    <property type="entry name" value="PROTEIN_KINASE_ATP"/>
    <property type="match status" value="1"/>
</dbReference>
<keyword evidence="6" id="KW-0723">Serine/threonine-protein kinase</keyword>
<name>A0AAP5IE51_9CYAN</name>
<dbReference type="CDD" id="cd00200">
    <property type="entry name" value="WD40"/>
    <property type="match status" value="1"/>
</dbReference>
<dbReference type="GO" id="GO:0004674">
    <property type="term" value="F:protein serine/threonine kinase activity"/>
    <property type="evidence" value="ECO:0007669"/>
    <property type="project" value="UniProtKB-KW"/>
</dbReference>
<dbReference type="InterPro" id="IPR019775">
    <property type="entry name" value="WD40_repeat_CS"/>
</dbReference>
<dbReference type="PROSITE" id="PS00678">
    <property type="entry name" value="WD_REPEATS_1"/>
    <property type="match status" value="4"/>
</dbReference>
<dbReference type="SMART" id="SM00320">
    <property type="entry name" value="WD40"/>
    <property type="match status" value="7"/>
</dbReference>
<evidence type="ECO:0000259" key="5">
    <source>
        <dbReference type="PROSITE" id="PS50011"/>
    </source>
</evidence>
<keyword evidence="4" id="KW-0067">ATP-binding</keyword>
<evidence type="ECO:0000256" key="1">
    <source>
        <dbReference type="ARBA" id="ARBA00022574"/>
    </source>
</evidence>
<dbReference type="PROSITE" id="PS50082">
    <property type="entry name" value="WD_REPEATS_2"/>
    <property type="match status" value="7"/>
</dbReference>
<feature type="binding site" evidence="4">
    <location>
        <position position="66"/>
    </location>
    <ligand>
        <name>ATP</name>
        <dbReference type="ChEBI" id="CHEBI:30616"/>
    </ligand>
</feature>
<dbReference type="PANTHER" id="PTHR19876">
    <property type="entry name" value="COATOMER"/>
    <property type="match status" value="1"/>
</dbReference>
<dbReference type="NCBIfam" id="NF045510">
    <property type="entry name" value="4Cys_prefix_kin"/>
    <property type="match status" value="1"/>
</dbReference>
<evidence type="ECO:0000256" key="4">
    <source>
        <dbReference type="PROSITE-ProRule" id="PRU10141"/>
    </source>
</evidence>
<keyword evidence="1 3" id="KW-0853">WD repeat</keyword>
<dbReference type="InterPro" id="IPR020472">
    <property type="entry name" value="WD40_PAC1"/>
</dbReference>
<dbReference type="GO" id="GO:0005524">
    <property type="term" value="F:ATP binding"/>
    <property type="evidence" value="ECO:0007669"/>
    <property type="project" value="UniProtKB-UniRule"/>
</dbReference>
<sequence>MVYCLYPSCEKPLNPKRSNFCQSCGTQLVSLLRNRYRIIQPLGGGGFGRTFLAEDEDKLKEQCVVKQLVPQVHGTGAMRKAIELFQEEARHLQELGEHPQIPTLYAYFSQDNYLYLVQQLIKGQTLQQELKQQGSFNEEKIWRLLSELLPVLQFVHEHHVVHRDIKPENIIRRSPQGDLVLIDFGVAKLLTGTAPTQPGTSIGSQGYAPMEQMKYGHASPASDLFSLGVTCFHLLTGVYPFHLYLEQGYGWVTHWRKYLKSPISPQLEQVLDKLLQKDLDKRYQFTHEVLHELSGSTPRNFSATKPPSRIIPKTLISSRGFFQKINQLKNPAVVGIAILVLGLAGYRYWQSFEPFTTLTGHLDEVNSLALIPQTSTFASASDDKTIKLWDLNTRKEIRTLRGHSDWIYSVAISPNGQTIVSGGKDDTIKVWNLNTGNEKQTLRGHKSFVNSVAISPDGRNIASGSYDTTIKIWDLKTGGEIRTLKGHSSAVLCVAFGLDGQTLISGSADRKIKVWNFNTAKEIRTMTGHSGDVNALAISPNGDLLVSTSDDKTIKVWNPNTGREIRTLTGHSANVQAVAFSPDGKMIATGSDDQTVKIWNLRTGAEVKTLTGHSGEVFAVAFSPDAKKLLSASADKTIKIWRLSP</sequence>
<keyword evidence="7" id="KW-1185">Reference proteome</keyword>
<dbReference type="PROSITE" id="PS50011">
    <property type="entry name" value="PROTEIN_KINASE_DOM"/>
    <property type="match status" value="1"/>
</dbReference>
<dbReference type="SMART" id="SM00220">
    <property type="entry name" value="S_TKc"/>
    <property type="match status" value="1"/>
</dbReference>
<dbReference type="Pfam" id="PF23414">
    <property type="entry name" value="Beta-prop_EML_2"/>
    <property type="match status" value="1"/>
</dbReference>
<dbReference type="InterPro" id="IPR001680">
    <property type="entry name" value="WD40_rpt"/>
</dbReference>
<dbReference type="InterPro" id="IPR055442">
    <property type="entry name" value="Beta-prop_EML-like_2nd"/>
</dbReference>
<dbReference type="InterPro" id="IPR017441">
    <property type="entry name" value="Protein_kinase_ATP_BS"/>
</dbReference>
<dbReference type="InterPro" id="IPR011009">
    <property type="entry name" value="Kinase-like_dom_sf"/>
</dbReference>
<dbReference type="SUPFAM" id="SSF50978">
    <property type="entry name" value="WD40 repeat-like"/>
    <property type="match status" value="1"/>
</dbReference>
<dbReference type="PANTHER" id="PTHR19876:SF2">
    <property type="entry name" value="COATOMER SUBUNIT BETA"/>
    <property type="match status" value="1"/>
</dbReference>
<dbReference type="Pfam" id="PF00069">
    <property type="entry name" value="Pkinase"/>
    <property type="match status" value="1"/>
</dbReference>
<dbReference type="Pfam" id="PF00400">
    <property type="entry name" value="WD40"/>
    <property type="match status" value="2"/>
</dbReference>
<dbReference type="InterPro" id="IPR050844">
    <property type="entry name" value="Coatomer_complex_subunit"/>
</dbReference>
<feature type="repeat" description="WD" evidence="3">
    <location>
        <begin position="442"/>
        <end position="483"/>
    </location>
</feature>
<organism evidence="6 7">
    <name type="scientific">Aetokthonos hydrillicola Thurmond2011</name>
    <dbReference type="NCBI Taxonomy" id="2712845"/>
    <lineage>
        <taxon>Bacteria</taxon>
        <taxon>Bacillati</taxon>
        <taxon>Cyanobacteriota</taxon>
        <taxon>Cyanophyceae</taxon>
        <taxon>Nostocales</taxon>
        <taxon>Hapalosiphonaceae</taxon>
        <taxon>Aetokthonos</taxon>
    </lineage>
</organism>
<keyword evidence="4" id="KW-0547">Nucleotide-binding</keyword>
<feature type="repeat" description="WD" evidence="3">
    <location>
        <begin position="610"/>
        <end position="645"/>
    </location>
</feature>
<evidence type="ECO:0000256" key="3">
    <source>
        <dbReference type="PROSITE-ProRule" id="PRU00221"/>
    </source>
</evidence>
<dbReference type="SMART" id="SM00564">
    <property type="entry name" value="PQQ"/>
    <property type="match status" value="4"/>
</dbReference>
<feature type="repeat" description="WD" evidence="3">
    <location>
        <begin position="568"/>
        <end position="609"/>
    </location>
</feature>
<feature type="repeat" description="WD" evidence="3">
    <location>
        <begin position="526"/>
        <end position="567"/>
    </location>
</feature>
<dbReference type="InterPro" id="IPR036322">
    <property type="entry name" value="WD40_repeat_dom_sf"/>
</dbReference>
<protein>
    <submittedName>
        <fullName evidence="6">Serine/threonine protein kinase</fullName>
    </submittedName>
</protein>
<dbReference type="GO" id="GO:0016020">
    <property type="term" value="C:membrane"/>
    <property type="evidence" value="ECO:0007669"/>
    <property type="project" value="UniProtKB-SubCell"/>
</dbReference>
<keyword evidence="6" id="KW-0808">Transferase</keyword>
<keyword evidence="2" id="KW-0677">Repeat</keyword>
<dbReference type="InterPro" id="IPR015943">
    <property type="entry name" value="WD40/YVTN_repeat-like_dom_sf"/>
</dbReference>